<dbReference type="PANTHER" id="PTHR10039">
    <property type="entry name" value="AMELOGENIN"/>
    <property type="match status" value="1"/>
</dbReference>
<name>A0A8H5X3L3_FUSCI</name>
<comment type="caution">
    <text evidence="6">The sequence shown here is derived from an EMBL/GenBank/DDBJ whole genome shotgun (WGS) entry which is preliminary data.</text>
</comment>
<accession>A0A8H5X3L3</accession>
<evidence type="ECO:0000313" key="6">
    <source>
        <dbReference type="EMBL" id="KAF5680208.1"/>
    </source>
</evidence>
<dbReference type="SUPFAM" id="SSF50978">
    <property type="entry name" value="WD40 repeat-like"/>
    <property type="match status" value="2"/>
</dbReference>
<organism evidence="6 7">
    <name type="scientific">Fusarium circinatum</name>
    <name type="common">Pitch canker fungus</name>
    <name type="synonym">Gibberella circinata</name>
    <dbReference type="NCBI Taxonomy" id="48490"/>
    <lineage>
        <taxon>Eukaryota</taxon>
        <taxon>Fungi</taxon>
        <taxon>Dikarya</taxon>
        <taxon>Ascomycota</taxon>
        <taxon>Pezizomycotina</taxon>
        <taxon>Sordariomycetes</taxon>
        <taxon>Hypocreomycetidae</taxon>
        <taxon>Hypocreales</taxon>
        <taxon>Nectriaceae</taxon>
        <taxon>Fusarium</taxon>
        <taxon>Fusarium fujikuroi species complex</taxon>
    </lineage>
</organism>
<dbReference type="InterPro" id="IPR054471">
    <property type="entry name" value="GPIID_WHD"/>
</dbReference>
<feature type="region of interest" description="Disordered" evidence="4">
    <location>
        <begin position="91"/>
        <end position="115"/>
    </location>
</feature>
<dbReference type="Gene3D" id="3.40.50.300">
    <property type="entry name" value="P-loop containing nucleotide triphosphate hydrolases"/>
    <property type="match status" value="1"/>
</dbReference>
<dbReference type="InterPro" id="IPR031359">
    <property type="entry name" value="NACHT_N"/>
</dbReference>
<dbReference type="InterPro" id="IPR027417">
    <property type="entry name" value="P-loop_NTPase"/>
</dbReference>
<dbReference type="InterPro" id="IPR015943">
    <property type="entry name" value="WD40/YVTN_repeat-like_dom_sf"/>
</dbReference>
<dbReference type="InterPro" id="IPR019775">
    <property type="entry name" value="WD40_repeat_CS"/>
</dbReference>
<dbReference type="PROSITE" id="PS50082">
    <property type="entry name" value="WD_REPEATS_2"/>
    <property type="match status" value="1"/>
</dbReference>
<gene>
    <name evidence="6" type="ORF">FCIRC_5919</name>
</gene>
<dbReference type="Pfam" id="PF17100">
    <property type="entry name" value="NACHT_N"/>
    <property type="match status" value="1"/>
</dbReference>
<dbReference type="Pfam" id="PF24883">
    <property type="entry name" value="NPHP3_N"/>
    <property type="match status" value="1"/>
</dbReference>
<dbReference type="PROSITE" id="PS00678">
    <property type="entry name" value="WD_REPEATS_1"/>
    <property type="match status" value="1"/>
</dbReference>
<dbReference type="Pfam" id="PF00400">
    <property type="entry name" value="WD40"/>
    <property type="match status" value="2"/>
</dbReference>
<dbReference type="InterPro" id="IPR007111">
    <property type="entry name" value="NACHT_NTPase"/>
</dbReference>
<sequence length="1780" mass="199442">MQLTKPEEDRLVALNGVAQEFIAQESSAKLVCGLRPWCLGMDLLWKQNAAGIHSRYTEFPSWSWASVNTAVSWILTDNATKCFNVVSVSSTPGGRSGLPARAGGNNTSPTGSPSGTANQAISTAIFAPEASMNTLNIRCRLLPVGFGPILKETSRDLVYRASRYPKEEPPIDCPPQAVALATDKDTIAGWGSLEEPNLQLDDAFARNPIIFAFCVSVLTVPRGSGLFSKIWGDESIFNVVFLSKLKKKLRSSGSANKQSSRPASVPSAASTSQTTTPSSHQSTGSFLTALVEGSPVIVLPSTETTEPATASSPSPEPQNAIPSIPERLWNKAYDILEEKEAEIVKSYQEILKLAQLEWDDIAAPEELQHLEHCKTDKSRQMWRLVYSGLEKSKRQAKLKESVSNIIETIDNLKGVVDKAVKYSSEAAIAWAGVTLGLEILSNPMKEPGLNRKGIAYVLSRMEWYWNLAELVLLDNSSVPSAALRTNLETQIIEFYKKLLLFQMRSACLYYRNWAGIILRDAVKLDDWSGELNTIKDAERLIREDIEQYDNQDIRLKLGTIETSSAEQAESLESICKILREEARLKEKNAQDDKDNDCLRALLVTDPRTDKKGIQSQKGDPLKESYEWILKSDAYSKFIDDPSSRVLWINGPPGKGKTMLLCGIIDELQNSLRPISFFFCQANVKEKDLSSDVAVMRGLIYVLLEHQPSLISVIRPSYDKQKDRLFNSINSSEFLRNILTMMLQDPCLHDTILLVDALDECTVNRSNITNLIVELSEFCNTKWIVSSREWPEIHQELVDATGLISLNLEHEHEAVSRAVKSYISKRVDYLSKTKWKNDLVLKEKVFDYMQSHADDTFLWVALVCERLANSGIRKRLVMEELVKFPTSLTALYQAMMHRINDSPDADRLKQILALVCVAYRPLTSAEIPTLVKSMDDYDEEDVKDSIASCGSFLTLQDGKILFVHQSAKEFLLDQGHKSIFPYGESHQHAQIFSRSVEAMENVLRQDIYELDSLGTDDWDERSDHGPLSSVKYSCVYWTRHLCKSDLTSETSSSKLRKALHFLQMKFTCWLEALGLMYELSTAVTSMMELETAVEDVKMLELNAFVGDARRFIAHHKPSIEDAPLQVYCSALIFSPKSSLIRRQFSYQIPEWVFVKPEMSDDWDAQMQTIYLYDTPFDAVLSPDGRYLACSALSTCHLFETVSGDLLGEMTVVFPNDQSIRILDATKFRVIHTLEVKADQCLFLPEGSTIAVVFEEAVTVLDWKTGALVSSLGRINKKESKVAMLSANYIAAVSTGATEVKIWDLGTGDCKHTFDWDVKEIDLVACSPDGHRIAAVSSYSIRLWYLDNTQSWVHKHDLGLEHVSRCLVFSADSRMLISGSFEKFIHIWDDTGSCIKVLKGHSQYITCLSTCQTGTKLASGSDDGTVKLWDLSDILSDQFQEKRPSSVLAGGNSSDASEQYSHSNEDHRIDSLLFSPTGKMLASISEEETHIWDARTDACTNLIVSGGSSGPDEVSFTPDDRLVAMRDMDGKLGVWDTELQAQVYFSDLNDPTLIAIAKNGQCVRSLSDFDTDGENLLRNWHLIENPQTQKHIPGEIFPLKGVAPPDRFVYSDNWNFLAVATGFSDLQVLHRKSGHWVDEPLPGVNRAFFGDTPLAFSPDNEWLLTCNQRPGSFVISELSCPYRVKDLGSLEADAPPYNTPKLKKPHWRIPTRLGLLGVGKPSGFEGTRRIAWGLSIDMDWIMWGNERILWIPADYRRMALDINGWRAAFVCPSGRIEIMKFR</sequence>
<evidence type="ECO:0000256" key="1">
    <source>
        <dbReference type="ARBA" id="ARBA00022574"/>
    </source>
</evidence>
<keyword evidence="7" id="KW-1185">Reference proteome</keyword>
<evidence type="ECO:0000313" key="7">
    <source>
        <dbReference type="Proteomes" id="UP000572754"/>
    </source>
</evidence>
<feature type="compositionally biased region" description="Low complexity" evidence="4">
    <location>
        <begin position="302"/>
        <end position="313"/>
    </location>
</feature>
<dbReference type="InterPro" id="IPR001680">
    <property type="entry name" value="WD40_rpt"/>
</dbReference>
<proteinExistence type="predicted"/>
<reference evidence="6 7" key="2">
    <citation type="submission" date="2020-05" db="EMBL/GenBank/DDBJ databases">
        <title>Identification and distribution of gene clusters putatively required for synthesis of sphingolipid metabolism inhibitors in phylogenetically diverse species of the filamentous fungus Fusarium.</title>
        <authorList>
            <person name="Kim H.-S."/>
            <person name="Busman M."/>
            <person name="Brown D.W."/>
            <person name="Divon H."/>
            <person name="Uhlig S."/>
            <person name="Proctor R.H."/>
        </authorList>
    </citation>
    <scope>NUCLEOTIDE SEQUENCE [LARGE SCALE GENOMIC DNA]</scope>
    <source>
        <strain evidence="6 7">NRRL 25331</strain>
    </source>
</reference>
<feature type="region of interest" description="Disordered" evidence="4">
    <location>
        <begin position="302"/>
        <end position="323"/>
    </location>
</feature>
<feature type="domain" description="NACHT" evidence="5">
    <location>
        <begin position="644"/>
        <end position="787"/>
    </location>
</feature>
<dbReference type="PROSITE" id="PS50837">
    <property type="entry name" value="NACHT"/>
    <property type="match status" value="1"/>
</dbReference>
<evidence type="ECO:0000256" key="3">
    <source>
        <dbReference type="PROSITE-ProRule" id="PRU00221"/>
    </source>
</evidence>
<feature type="region of interest" description="Disordered" evidence="4">
    <location>
        <begin position="1440"/>
        <end position="1460"/>
    </location>
</feature>
<feature type="compositionally biased region" description="Polar residues" evidence="4">
    <location>
        <begin position="104"/>
        <end position="115"/>
    </location>
</feature>
<dbReference type="PROSITE" id="PS50294">
    <property type="entry name" value="WD_REPEATS_REGION"/>
    <property type="match status" value="1"/>
</dbReference>
<dbReference type="SMART" id="SM00320">
    <property type="entry name" value="WD40"/>
    <property type="match status" value="6"/>
</dbReference>
<reference evidence="7" key="1">
    <citation type="journal article" date="2020" name="BMC Genomics">
        <title>Correction to: Identification and distribution of gene clusters required for synthesis of sphingolipid metabolism inhibitors in diverse species of the filamentous fungus Fusarium.</title>
        <authorList>
            <person name="Kim H.S."/>
            <person name="Lohmar J.M."/>
            <person name="Busman M."/>
            <person name="Brown D.W."/>
            <person name="Naumann T.A."/>
            <person name="Divon H.H."/>
            <person name="Lysoe E."/>
            <person name="Uhlig S."/>
            <person name="Proctor R.H."/>
        </authorList>
    </citation>
    <scope>NUCLEOTIDE SEQUENCE [LARGE SCALE GENOMIC DNA]</scope>
    <source>
        <strain evidence="7">NRRL 25331</strain>
    </source>
</reference>
<dbReference type="InterPro" id="IPR036322">
    <property type="entry name" value="WD40_repeat_dom_sf"/>
</dbReference>
<dbReference type="Pfam" id="PF22939">
    <property type="entry name" value="WHD_GPIID"/>
    <property type="match status" value="1"/>
</dbReference>
<keyword evidence="2" id="KW-0677">Repeat</keyword>
<feature type="region of interest" description="Disordered" evidence="4">
    <location>
        <begin position="252"/>
        <end position="284"/>
    </location>
</feature>
<dbReference type="Gene3D" id="2.130.10.10">
    <property type="entry name" value="YVTN repeat-like/Quinoprotein amine dehydrogenase"/>
    <property type="match status" value="3"/>
</dbReference>
<evidence type="ECO:0000256" key="4">
    <source>
        <dbReference type="SAM" id="MobiDB-lite"/>
    </source>
</evidence>
<evidence type="ECO:0000256" key="2">
    <source>
        <dbReference type="ARBA" id="ARBA00022737"/>
    </source>
</evidence>
<dbReference type="EMBL" id="JAAQPE010000197">
    <property type="protein sequence ID" value="KAF5680208.1"/>
    <property type="molecule type" value="Genomic_DNA"/>
</dbReference>
<dbReference type="Proteomes" id="UP000572754">
    <property type="component" value="Unassembled WGS sequence"/>
</dbReference>
<feature type="repeat" description="WD" evidence="3">
    <location>
        <begin position="1396"/>
        <end position="1430"/>
    </location>
</feature>
<evidence type="ECO:0000259" key="5">
    <source>
        <dbReference type="PROSITE" id="PS50837"/>
    </source>
</evidence>
<protein>
    <submittedName>
        <fullName evidence="6">Heterokaryon incompatibility protein het-E-1</fullName>
    </submittedName>
</protein>
<feature type="compositionally biased region" description="Polar residues" evidence="4">
    <location>
        <begin position="1449"/>
        <end position="1460"/>
    </location>
</feature>
<dbReference type="SUPFAM" id="SSF52540">
    <property type="entry name" value="P-loop containing nucleoside triphosphate hydrolases"/>
    <property type="match status" value="1"/>
</dbReference>
<dbReference type="InterPro" id="IPR056884">
    <property type="entry name" value="NPHP3-like_N"/>
</dbReference>
<keyword evidence="1 3" id="KW-0853">WD repeat</keyword>